<evidence type="ECO:0000256" key="2">
    <source>
        <dbReference type="SAM" id="SignalP"/>
    </source>
</evidence>
<feature type="domain" description="SPOR" evidence="3">
    <location>
        <begin position="221"/>
        <end position="303"/>
    </location>
</feature>
<dbReference type="EMBL" id="CP018221">
    <property type="protein sequence ID" value="API60465.1"/>
    <property type="molecule type" value="Genomic_DNA"/>
</dbReference>
<name>A0A1L3ZXX5_9SPHN</name>
<evidence type="ECO:0000256" key="1">
    <source>
        <dbReference type="SAM" id="MobiDB-lite"/>
    </source>
</evidence>
<dbReference type="InterPro" id="IPR036680">
    <property type="entry name" value="SPOR-like_sf"/>
</dbReference>
<dbReference type="RefSeq" id="WP_072598132.1">
    <property type="nucleotide sequence ID" value="NZ_CP018221.1"/>
</dbReference>
<dbReference type="Gene3D" id="3.30.70.1070">
    <property type="entry name" value="Sporulation related repeat"/>
    <property type="match status" value="1"/>
</dbReference>
<protein>
    <recommendedName>
        <fullName evidence="3">SPOR domain-containing protein</fullName>
    </recommendedName>
</protein>
<dbReference type="PROSITE" id="PS51724">
    <property type="entry name" value="SPOR"/>
    <property type="match status" value="1"/>
</dbReference>
<dbReference type="AlphaFoldDB" id="A0A1L3ZXX5"/>
<evidence type="ECO:0000259" key="3">
    <source>
        <dbReference type="PROSITE" id="PS51724"/>
    </source>
</evidence>
<dbReference type="InterPro" id="IPR007730">
    <property type="entry name" value="SPOR-like_dom"/>
</dbReference>
<evidence type="ECO:0000313" key="4">
    <source>
        <dbReference type="EMBL" id="API60465.1"/>
    </source>
</evidence>
<dbReference type="KEGG" id="sphj:BSL82_15185"/>
<keyword evidence="2" id="KW-0732">Signal</keyword>
<accession>A0A1L3ZXX5</accession>
<feature type="compositionally biased region" description="Pro residues" evidence="1">
    <location>
        <begin position="23"/>
        <end position="42"/>
    </location>
</feature>
<dbReference type="GO" id="GO:0042834">
    <property type="term" value="F:peptidoglycan binding"/>
    <property type="evidence" value="ECO:0007669"/>
    <property type="project" value="InterPro"/>
</dbReference>
<evidence type="ECO:0000313" key="5">
    <source>
        <dbReference type="Proteomes" id="UP000182063"/>
    </source>
</evidence>
<gene>
    <name evidence="4" type="ORF">BSL82_15185</name>
</gene>
<dbReference type="PROSITE" id="PS51257">
    <property type="entry name" value="PROKAR_LIPOPROTEIN"/>
    <property type="match status" value="1"/>
</dbReference>
<dbReference type="Proteomes" id="UP000182063">
    <property type="component" value="Chromosome"/>
</dbReference>
<dbReference type="SUPFAM" id="SSF110997">
    <property type="entry name" value="Sporulation related repeat"/>
    <property type="match status" value="1"/>
</dbReference>
<dbReference type="STRING" id="1921510.BSL82_15185"/>
<feature type="chain" id="PRO_5012476331" description="SPOR domain-containing protein" evidence="2">
    <location>
        <begin position="22"/>
        <end position="303"/>
    </location>
</feature>
<feature type="region of interest" description="Disordered" evidence="1">
    <location>
        <begin position="23"/>
        <end position="43"/>
    </location>
</feature>
<organism evidence="4 5">
    <name type="scientific">Tardibacter chloracetimidivorans</name>
    <dbReference type="NCBI Taxonomy" id="1921510"/>
    <lineage>
        <taxon>Bacteria</taxon>
        <taxon>Pseudomonadati</taxon>
        <taxon>Pseudomonadota</taxon>
        <taxon>Alphaproteobacteria</taxon>
        <taxon>Sphingomonadales</taxon>
        <taxon>Sphingomonadaceae</taxon>
        <taxon>Tardibacter</taxon>
    </lineage>
</organism>
<sequence length="303" mass="32111">MGWKTGWFGALLLGGLLAACASVPPPPPTPEPVRPPPEPRPPYGAALNLPVPNPGPDGQFATVNSDIGPKETIWHLRAAFNVAALACGDGKAITSAYNRFLADRKQVLKKAWAAETSRHGRATLDRHMTLLYNYFAQPPALPGFCRAASAEVIRLSAVPPADFESYAGAALARLEAPIVAFYRAYHQYREDLAAWRATHGKEAAAASAASPTAEGVAADNPGTGEGWRIQIGAYTGRKAAEAAWEQVRRSAPGLAAYRPYYEEVPGRRRLVRVQLGSGSSRAAALALCASAAAGGFDCLPVNR</sequence>
<dbReference type="Pfam" id="PF05036">
    <property type="entry name" value="SPOR"/>
    <property type="match status" value="1"/>
</dbReference>
<proteinExistence type="predicted"/>
<keyword evidence="5" id="KW-1185">Reference proteome</keyword>
<reference evidence="5" key="1">
    <citation type="submission" date="2016-11" db="EMBL/GenBank/DDBJ databases">
        <title>Complete Genome Sequence of alachlor-degrading Sphingomonas sp. strain JJ-A5.</title>
        <authorList>
            <person name="Lee H."/>
            <person name="Ka J.-O."/>
        </authorList>
    </citation>
    <scope>NUCLEOTIDE SEQUENCE [LARGE SCALE GENOMIC DNA]</scope>
    <source>
        <strain evidence="5">JJ-A5</strain>
    </source>
</reference>
<feature type="signal peptide" evidence="2">
    <location>
        <begin position="1"/>
        <end position="21"/>
    </location>
</feature>